<dbReference type="EMBL" id="FWYC01000004">
    <property type="protein sequence ID" value="SMC67032.1"/>
    <property type="molecule type" value="Genomic_DNA"/>
</dbReference>
<evidence type="ECO:0000313" key="2">
    <source>
        <dbReference type="Proteomes" id="UP000192840"/>
    </source>
</evidence>
<dbReference type="AlphaFoldDB" id="A0A1W2B2V3"/>
<dbReference type="Proteomes" id="UP000192840">
    <property type="component" value="Unassembled WGS sequence"/>
</dbReference>
<accession>A0A1W2B2V3</accession>
<sequence>MVSSPSLDEYRELADSLNPLAVQQYLAANDWQLETQVPEVRQIWRLNDEARIMLPLATDFVDFAQRFRDTLHSLAIVYDWDPAHLAEKITATRADLFFVRFDQMMIDGTLPFKQAEKSLDALFKMLKAAATSADDPSHSHRGRRSSTVTDFLDEDVRLGHTKRGSFVFTVVTRLGDPLPESDAPVIRVTPFQRRVMETLATGLYAAKDLSLNWDPRAVERAAELGLSANLVESLQDLTESDSLRELDLSFDWAASEPRPEVPASRIVVNRDAMLGLPRVRERLVRREEPPHTETIVGQVRSLTREDSSGDDQEETTIVLSAEVRGRTRKIHVPLSGEDYDWAIFAHRSRLPFTVTGNLAFERGAWRLTGPVTVDSSFLQHQRR</sequence>
<reference evidence="2" key="1">
    <citation type="submission" date="2017-04" db="EMBL/GenBank/DDBJ databases">
        <authorList>
            <person name="Varghese N."/>
            <person name="Submissions S."/>
        </authorList>
    </citation>
    <scope>NUCLEOTIDE SEQUENCE [LARGE SCALE GENOMIC DNA]</scope>
    <source>
        <strain evidence="2">DSM 44073</strain>
    </source>
</reference>
<evidence type="ECO:0000313" key="1">
    <source>
        <dbReference type="EMBL" id="SMC67032.1"/>
    </source>
</evidence>
<proteinExistence type="predicted"/>
<gene>
    <name evidence="1" type="ORF">SAMN05660733_00977</name>
</gene>
<dbReference type="eggNOG" id="ENOG50310WN">
    <property type="taxonomic scope" value="Bacteria"/>
</dbReference>
<dbReference type="STRING" id="40571.SAMN05660733_00977"/>
<organism evidence="1 2">
    <name type="scientific">Lentzea albidocapillata</name>
    <dbReference type="NCBI Taxonomy" id="40571"/>
    <lineage>
        <taxon>Bacteria</taxon>
        <taxon>Bacillati</taxon>
        <taxon>Actinomycetota</taxon>
        <taxon>Actinomycetes</taxon>
        <taxon>Pseudonocardiales</taxon>
        <taxon>Pseudonocardiaceae</taxon>
        <taxon>Lentzea</taxon>
    </lineage>
</organism>
<keyword evidence="2" id="KW-1185">Reference proteome</keyword>
<protein>
    <submittedName>
        <fullName evidence="1">Uncharacterized protein</fullName>
    </submittedName>
</protein>
<name>A0A1W2B2V3_9PSEU</name>